<reference evidence="3" key="3">
    <citation type="submission" date="2019-07" db="EMBL/GenBank/DDBJ databases">
        <authorList>
            <person name="Seetharam A."/>
            <person name="Woodhouse M."/>
            <person name="Cannon E."/>
        </authorList>
    </citation>
    <scope>NUCLEOTIDE SEQUENCE [LARGE SCALE GENOMIC DNA]</scope>
    <source>
        <strain evidence="3">cv. B73</strain>
    </source>
</reference>
<keyword evidence="4" id="KW-1185">Reference proteome</keyword>
<proteinExistence type="predicted"/>
<protein>
    <submittedName>
        <fullName evidence="2 3">Uncharacterized protein</fullName>
    </submittedName>
</protein>
<dbReference type="GeneID" id="103635848"/>
<dbReference type="ExpressionAtlas" id="K7VHA7">
    <property type="expression patterns" value="baseline and differential"/>
</dbReference>
<dbReference type="PANTHER" id="PTHR36892:SF1">
    <property type="entry name" value="OS05G0518200 PROTEIN"/>
    <property type="match status" value="1"/>
</dbReference>
<dbReference type="Proteomes" id="UP000007305">
    <property type="component" value="Chromosome 8"/>
</dbReference>
<feature type="compositionally biased region" description="Polar residues" evidence="1">
    <location>
        <begin position="653"/>
        <end position="665"/>
    </location>
</feature>
<gene>
    <name evidence="3" type="primary">LOC103635848</name>
    <name evidence="2" type="ORF">ZEAMMB73_Zm00001d010754</name>
</gene>
<feature type="compositionally biased region" description="Polar residues" evidence="1">
    <location>
        <begin position="254"/>
        <end position="269"/>
    </location>
</feature>
<evidence type="ECO:0000313" key="2">
    <source>
        <dbReference type="EMBL" id="AQK94789.1"/>
    </source>
</evidence>
<reference evidence="3" key="4">
    <citation type="submission" date="2021-05" db="UniProtKB">
        <authorList>
            <consortium name="EnsemblPlants"/>
        </authorList>
    </citation>
    <scope>IDENTIFICATION</scope>
    <source>
        <strain evidence="3">cv. B73</strain>
    </source>
</reference>
<feature type="region of interest" description="Disordered" evidence="1">
    <location>
        <begin position="653"/>
        <end position="672"/>
    </location>
</feature>
<reference evidence="4" key="1">
    <citation type="journal article" date="2009" name="Science">
        <title>The B73 maize genome: complexity, diversity, and dynamics.</title>
        <authorList>
            <person name="Schnable P.S."/>
            <person name="Ware D."/>
            <person name="Fulton R.S."/>
            <person name="Stein J.C."/>
            <person name="Wei F."/>
            <person name="Pasternak S."/>
            <person name="Liang C."/>
            <person name="Zhang J."/>
            <person name="Fulton L."/>
            <person name="Graves T.A."/>
            <person name="Minx P."/>
            <person name="Reily A.D."/>
            <person name="Courtney L."/>
            <person name="Kruchowski S.S."/>
            <person name="Tomlinson C."/>
            <person name="Strong C."/>
            <person name="Delehaunty K."/>
            <person name="Fronick C."/>
            <person name="Courtney B."/>
            <person name="Rock S.M."/>
            <person name="Belter E."/>
            <person name="Du F."/>
            <person name="Kim K."/>
            <person name="Abbott R.M."/>
            <person name="Cotton M."/>
            <person name="Levy A."/>
            <person name="Marchetto P."/>
            <person name="Ochoa K."/>
            <person name="Jackson S.M."/>
            <person name="Gillam B."/>
            <person name="Chen W."/>
            <person name="Yan L."/>
            <person name="Higginbotham J."/>
            <person name="Cardenas M."/>
            <person name="Waligorski J."/>
            <person name="Applebaum E."/>
            <person name="Phelps L."/>
            <person name="Falcone J."/>
            <person name="Kanchi K."/>
            <person name="Thane T."/>
            <person name="Scimone A."/>
            <person name="Thane N."/>
            <person name="Henke J."/>
            <person name="Wang T."/>
            <person name="Ruppert J."/>
            <person name="Shah N."/>
            <person name="Rotter K."/>
            <person name="Hodges J."/>
            <person name="Ingenthron E."/>
            <person name="Cordes M."/>
            <person name="Kohlberg S."/>
            <person name="Sgro J."/>
            <person name="Delgado B."/>
            <person name="Mead K."/>
            <person name="Chinwalla A."/>
            <person name="Leonard S."/>
            <person name="Crouse K."/>
            <person name="Collura K."/>
            <person name="Kudrna D."/>
            <person name="Currie J."/>
            <person name="He R."/>
            <person name="Angelova A."/>
            <person name="Rajasekar S."/>
            <person name="Mueller T."/>
            <person name="Lomeli R."/>
            <person name="Scara G."/>
            <person name="Ko A."/>
            <person name="Delaney K."/>
            <person name="Wissotski M."/>
            <person name="Lopez G."/>
            <person name="Campos D."/>
            <person name="Braidotti M."/>
            <person name="Ashley E."/>
            <person name="Golser W."/>
            <person name="Kim H."/>
            <person name="Lee S."/>
            <person name="Lin J."/>
            <person name="Dujmic Z."/>
            <person name="Kim W."/>
            <person name="Talag J."/>
            <person name="Zuccolo A."/>
            <person name="Fan C."/>
            <person name="Sebastian A."/>
            <person name="Kramer M."/>
            <person name="Spiegel L."/>
            <person name="Nascimento L."/>
            <person name="Zutavern T."/>
            <person name="Miller B."/>
            <person name="Ambroise C."/>
            <person name="Muller S."/>
            <person name="Spooner W."/>
            <person name="Narechania A."/>
            <person name="Ren L."/>
            <person name="Wei S."/>
            <person name="Kumari S."/>
            <person name="Faga B."/>
            <person name="Levy M.J."/>
            <person name="McMahan L."/>
            <person name="Van Buren P."/>
            <person name="Vaughn M.W."/>
            <person name="Ying K."/>
            <person name="Yeh C.-T."/>
            <person name="Emrich S.J."/>
            <person name="Jia Y."/>
            <person name="Kalyanaraman A."/>
            <person name="Hsia A.-P."/>
            <person name="Barbazuk W.B."/>
            <person name="Baucom R.S."/>
            <person name="Brutnell T.P."/>
            <person name="Carpita N.C."/>
            <person name="Chaparro C."/>
            <person name="Chia J.-M."/>
            <person name="Deragon J.-M."/>
            <person name="Estill J.C."/>
            <person name="Fu Y."/>
            <person name="Jeddeloh J.A."/>
            <person name="Han Y."/>
            <person name="Lee H."/>
            <person name="Li P."/>
            <person name="Lisch D.R."/>
            <person name="Liu S."/>
            <person name="Liu Z."/>
            <person name="Nagel D.H."/>
            <person name="McCann M.C."/>
            <person name="SanMiguel P."/>
            <person name="Myers A.M."/>
            <person name="Nettleton D."/>
            <person name="Nguyen J."/>
            <person name="Penning B.W."/>
            <person name="Ponnala L."/>
            <person name="Schneider K.L."/>
            <person name="Schwartz D.C."/>
            <person name="Sharma A."/>
            <person name="Soderlund C."/>
            <person name="Springer N.M."/>
            <person name="Sun Q."/>
            <person name="Wang H."/>
            <person name="Waterman M."/>
            <person name="Westerman R."/>
            <person name="Wolfgruber T.K."/>
            <person name="Yang L."/>
            <person name="Yu Y."/>
            <person name="Zhang L."/>
            <person name="Zhou S."/>
            <person name="Zhu Q."/>
            <person name="Bennetzen J.L."/>
            <person name="Dawe R.K."/>
            <person name="Jiang J."/>
            <person name="Jiang N."/>
            <person name="Presting G.G."/>
            <person name="Wessler S.R."/>
            <person name="Aluru S."/>
            <person name="Martienssen R.A."/>
            <person name="Clifton S.W."/>
            <person name="McCombie W.R."/>
            <person name="Wing R.A."/>
            <person name="Wilson R.K."/>
        </authorList>
    </citation>
    <scope>NUCLEOTIDE SEQUENCE [LARGE SCALE GENOMIC DNA]</scope>
    <source>
        <strain evidence="4">cv. B73</strain>
    </source>
</reference>
<organism evidence="2">
    <name type="scientific">Zea mays</name>
    <name type="common">Maize</name>
    <dbReference type="NCBI Taxonomy" id="4577"/>
    <lineage>
        <taxon>Eukaryota</taxon>
        <taxon>Viridiplantae</taxon>
        <taxon>Streptophyta</taxon>
        <taxon>Embryophyta</taxon>
        <taxon>Tracheophyta</taxon>
        <taxon>Spermatophyta</taxon>
        <taxon>Magnoliopsida</taxon>
        <taxon>Liliopsida</taxon>
        <taxon>Poales</taxon>
        <taxon>Poaceae</taxon>
        <taxon>PACMAD clade</taxon>
        <taxon>Panicoideae</taxon>
        <taxon>Andropogonodae</taxon>
        <taxon>Andropogoneae</taxon>
        <taxon>Tripsacinae</taxon>
        <taxon>Zea</taxon>
    </lineage>
</organism>
<dbReference type="PANTHER" id="PTHR36892">
    <property type="entry name" value="OS01G0201800 PROTEIN"/>
    <property type="match status" value="1"/>
</dbReference>
<evidence type="ECO:0000313" key="3">
    <source>
        <dbReference type="EnsemblPlants" id="Zm00001eb353270_P001"/>
    </source>
</evidence>
<dbReference type="STRING" id="4577.K7VHA7"/>
<dbReference type="AlphaFoldDB" id="K7VHA7"/>
<name>K7VHA7_MAIZE</name>
<dbReference type="OMA" id="NCVSACR"/>
<dbReference type="EnsemblPlants" id="Zm00001eb353270_T001">
    <property type="protein sequence ID" value="Zm00001eb353270_P001"/>
    <property type="gene ID" value="Zm00001eb353270"/>
</dbReference>
<dbReference type="Gramene" id="Zm00001eb353270_T001">
    <property type="protein sequence ID" value="Zm00001eb353270_P001"/>
    <property type="gene ID" value="Zm00001eb353270"/>
</dbReference>
<feature type="region of interest" description="Disordered" evidence="1">
    <location>
        <begin position="86"/>
        <end position="172"/>
    </location>
</feature>
<feature type="region of interest" description="Disordered" evidence="1">
    <location>
        <begin position="250"/>
        <end position="278"/>
    </location>
</feature>
<evidence type="ECO:0000313" key="4">
    <source>
        <dbReference type="Proteomes" id="UP000007305"/>
    </source>
</evidence>
<dbReference type="HOGENOM" id="CLU_292783_0_0_1"/>
<dbReference type="KEGG" id="zma:103635848"/>
<dbReference type="eggNOG" id="ENOG502QU5G">
    <property type="taxonomic scope" value="Eukaryota"/>
</dbReference>
<feature type="region of interest" description="Disordered" evidence="1">
    <location>
        <begin position="938"/>
        <end position="969"/>
    </location>
</feature>
<feature type="compositionally biased region" description="Polar residues" evidence="1">
    <location>
        <begin position="139"/>
        <end position="150"/>
    </location>
</feature>
<dbReference type="RefSeq" id="XP_020398323.2">
    <property type="nucleotide sequence ID" value="XM_020542734.3"/>
</dbReference>
<dbReference type="PaxDb" id="4577-GRMZM2G479987_P01"/>
<dbReference type="EMBL" id="CM000784">
    <property type="protein sequence ID" value="AQK94789.1"/>
    <property type="molecule type" value="Genomic_DNA"/>
</dbReference>
<accession>K7VHA7</accession>
<reference evidence="2" key="2">
    <citation type="submission" date="2015-12" db="EMBL/GenBank/DDBJ databases">
        <title>Update maize B73 reference genome by single molecule sequencing technologies.</title>
        <authorList>
            <consortium name="Maize Genome Sequencing Project"/>
            <person name="Ware D."/>
        </authorList>
    </citation>
    <scope>NUCLEOTIDE SEQUENCE</scope>
    <source>
        <tissue evidence="2">Seedling</tissue>
    </source>
</reference>
<sequence>MAAAGTSFSIREYAVRARARAEGGGGGSWPFGGDAGALPPMEVRRFRWWRDEAAAVEEEEAEVERRLAAKRRKRSVAELFAAVPRVPRGGQGRGKGKAAKRKAEKDKGKLVLAASVKTNKKKKVPTGIDARPKEKNSGVKVNSVSISKSFQHPIKNREPKSSCKKKGKQEVSVLLDKKSKKGNRKSVLEIHKKDMANSVQTQSICKDQSKAGSSTAPNTTDMRCKLNSCCKSKHVTFSDGADIFGRTAHLPADNTKQPQSVQTFQQATQEGRDHRDRDDQQLVYQQAEAISRTVEITNSLSENVVLAGVCRTIPLTKPKDITILGNSVDLNHCIETCHGSNCLNSTSLASLSSKMPCQKFQGVNSHLNGNNVSSLDVQYLGEQNHMISQASFNPVSLAPKGVSGDMSPLSEPSSCCLYDRSSITFHEKADANYHLGKVSSEILRSGNVVRSISSSTGSNKPAQAIDCVSAAFRNMHSRRDDYVGLPINSRGEFVKVHPGGTPNSVDIFTRQCLGENSSCPSDYPTIFSSITRMDHVPNYHARQFYTIDQSAFHADPRFPPAGPMAYGMDVRQWPSSERAKVHYYTIPNKKYPCAKQQELSMDHNSQQKLLGLRSRCPSQNSGQGMQHNAETTLRLMGKTVTLGTSSSMHCRGLNNGTPACSSKQSQAEDRGTRTKVFPQLFHGGLALADPAAACRISDGERQPSGHPSRFSLAPAAVRAFLPGTSSFRTGGHNQQPELATASKNPYLSIHCRHAPESSFNARNSFRNFTEKGPAAPYQSSSYLTQQLSSNMAQRTAAAASSSASGYGVQRPPGLSLTTAQTKFTSLRPLPPSVVPSHAYGAPPHGPVTVFHPSAPPVPYPASNSGGPGSSDAVLEIESVRWSVVGSKPEGSERLRSCKRAAEMDADVSVALLKKPLTVAAAAAARQGLDMLLPVAETGSEFRGSTRPEPEAQPRPSGTSTTPICVDDEP</sequence>
<evidence type="ECO:0000256" key="1">
    <source>
        <dbReference type="SAM" id="MobiDB-lite"/>
    </source>
</evidence>